<dbReference type="InterPro" id="IPR011009">
    <property type="entry name" value="Kinase-like_dom_sf"/>
</dbReference>
<dbReference type="Pfam" id="PF07714">
    <property type="entry name" value="PK_Tyr_Ser-Thr"/>
    <property type="match status" value="1"/>
</dbReference>
<dbReference type="PANTHER" id="PTHR44329">
    <property type="entry name" value="SERINE/THREONINE-PROTEIN KINASE TNNI3K-RELATED"/>
    <property type="match status" value="1"/>
</dbReference>
<dbReference type="OrthoDB" id="2380616at2759"/>
<dbReference type="SUPFAM" id="SSF56112">
    <property type="entry name" value="Protein kinase-like (PK-like)"/>
    <property type="match status" value="1"/>
</dbReference>
<protein>
    <submittedName>
        <fullName evidence="4">Kinase-like domain-containing protein</fullName>
    </submittedName>
</protein>
<gene>
    <name evidence="4" type="ORF">C1645_873127</name>
</gene>
<keyword evidence="5" id="KW-1185">Reference proteome</keyword>
<evidence type="ECO:0000313" key="5">
    <source>
        <dbReference type="Proteomes" id="UP000265703"/>
    </source>
</evidence>
<comment type="caution">
    <text evidence="4">The sequence shown here is derived from an EMBL/GenBank/DDBJ whole genome shotgun (WGS) entry which is preliminary data.</text>
</comment>
<reference evidence="4 5" key="1">
    <citation type="submission" date="2018-06" db="EMBL/GenBank/DDBJ databases">
        <title>Comparative genomics reveals the genomic features of Rhizophagus irregularis, R. cerebriforme, R. diaphanum and Gigaspora rosea, and their symbiotic lifestyle signature.</title>
        <authorList>
            <person name="Morin E."/>
            <person name="San Clemente H."/>
            <person name="Chen E.C.H."/>
            <person name="De La Providencia I."/>
            <person name="Hainaut M."/>
            <person name="Kuo A."/>
            <person name="Kohler A."/>
            <person name="Murat C."/>
            <person name="Tang N."/>
            <person name="Roy S."/>
            <person name="Loubradou J."/>
            <person name="Henrissat B."/>
            <person name="Grigoriev I.V."/>
            <person name="Corradi N."/>
            <person name="Roux C."/>
            <person name="Martin F.M."/>
        </authorList>
    </citation>
    <scope>NUCLEOTIDE SEQUENCE [LARGE SCALE GENOMIC DNA]</scope>
    <source>
        <strain evidence="4 5">DAOM 227022</strain>
    </source>
</reference>
<sequence>MSVIRKELVYAALNRAYALIDPNIHDDIYKEYEFQEKTILADKSLTKDEKKEAIIMLNRDYDRNKILFNSGTKRICENCNQECLATLYCEHCIRNYLKAKFSNWTSENNVIDNLIQKCQMETLGPDKISEWIPYNNFKDIRYLTKGGWSEIHTADWIGGKYCEWDSKKKELKRNGEQNVVLKRLETICNRSLFNEVKAHLTLSNKYDFISPCFGLTRDPSNGSYMLVMNKLDMNLREYLQQNYNNLTWQGKVQIILNIIMGLKNIHKENLIHRDLHSGNILFYQYTNSWYISDFGFCGTADKSLNSIYGNLSYIAPEVIVGKGYTFASDIYSIAMLMWEISSGEPPFANYKNDYENDYEFVMYVVDGMRPKIISETPLKYKELMERCWDANPIERPDIDTLLDEISEMNKLYQNTLDDNKTEEQEGINLQFLIFINF</sequence>
<evidence type="ECO:0000256" key="2">
    <source>
        <dbReference type="ARBA" id="ARBA00022840"/>
    </source>
</evidence>
<dbReference type="InterPro" id="IPR000719">
    <property type="entry name" value="Prot_kinase_dom"/>
</dbReference>
<dbReference type="PANTHER" id="PTHR44329:SF298">
    <property type="entry name" value="MIXED LINEAGE KINASE DOMAIN-LIKE PROTEIN"/>
    <property type="match status" value="1"/>
</dbReference>
<dbReference type="GO" id="GO:0097527">
    <property type="term" value="P:necroptotic signaling pathway"/>
    <property type="evidence" value="ECO:0007669"/>
    <property type="project" value="TreeGrafter"/>
</dbReference>
<evidence type="ECO:0000259" key="3">
    <source>
        <dbReference type="PROSITE" id="PS50011"/>
    </source>
</evidence>
<evidence type="ECO:0000256" key="1">
    <source>
        <dbReference type="ARBA" id="ARBA00022741"/>
    </source>
</evidence>
<organism evidence="4 5">
    <name type="scientific">Glomus cerebriforme</name>
    <dbReference type="NCBI Taxonomy" id="658196"/>
    <lineage>
        <taxon>Eukaryota</taxon>
        <taxon>Fungi</taxon>
        <taxon>Fungi incertae sedis</taxon>
        <taxon>Mucoromycota</taxon>
        <taxon>Glomeromycotina</taxon>
        <taxon>Glomeromycetes</taxon>
        <taxon>Glomerales</taxon>
        <taxon>Glomeraceae</taxon>
        <taxon>Glomus</taxon>
    </lineage>
</organism>
<dbReference type="InterPro" id="IPR001245">
    <property type="entry name" value="Ser-Thr/Tyr_kinase_cat_dom"/>
</dbReference>
<accession>A0A397TCA3</accession>
<dbReference type="InterPro" id="IPR051681">
    <property type="entry name" value="Ser/Thr_Kinases-Pseudokinases"/>
</dbReference>
<dbReference type="GO" id="GO:0005524">
    <property type="term" value="F:ATP binding"/>
    <property type="evidence" value="ECO:0007669"/>
    <property type="project" value="UniProtKB-KW"/>
</dbReference>
<dbReference type="Gene3D" id="1.10.510.10">
    <property type="entry name" value="Transferase(Phosphotransferase) domain 1"/>
    <property type="match status" value="1"/>
</dbReference>
<keyword evidence="1" id="KW-0547">Nucleotide-binding</keyword>
<dbReference type="EMBL" id="QKYT01000070">
    <property type="protein sequence ID" value="RIA94979.1"/>
    <property type="molecule type" value="Genomic_DNA"/>
</dbReference>
<keyword evidence="2" id="KW-0067">ATP-binding</keyword>
<keyword evidence="4" id="KW-0418">Kinase</keyword>
<dbReference type="Proteomes" id="UP000265703">
    <property type="component" value="Unassembled WGS sequence"/>
</dbReference>
<name>A0A397TCA3_9GLOM</name>
<feature type="domain" description="Protein kinase" evidence="3">
    <location>
        <begin position="137"/>
        <end position="412"/>
    </location>
</feature>
<keyword evidence="4" id="KW-0808">Transferase</keyword>
<proteinExistence type="predicted"/>
<dbReference type="GO" id="GO:0004672">
    <property type="term" value="F:protein kinase activity"/>
    <property type="evidence" value="ECO:0007669"/>
    <property type="project" value="InterPro"/>
</dbReference>
<dbReference type="PROSITE" id="PS50011">
    <property type="entry name" value="PROTEIN_KINASE_DOM"/>
    <property type="match status" value="1"/>
</dbReference>
<dbReference type="AlphaFoldDB" id="A0A397TCA3"/>
<evidence type="ECO:0000313" key="4">
    <source>
        <dbReference type="EMBL" id="RIA94979.1"/>
    </source>
</evidence>